<dbReference type="InterPro" id="IPR029018">
    <property type="entry name" value="Hex-like_dom2"/>
</dbReference>
<evidence type="ECO:0000313" key="5">
    <source>
        <dbReference type="Proteomes" id="UP000248314"/>
    </source>
</evidence>
<keyword evidence="1 4" id="KW-0378">Hydrolase</keyword>
<dbReference type="GO" id="GO:0004553">
    <property type="term" value="F:hydrolase activity, hydrolyzing O-glycosyl compounds"/>
    <property type="evidence" value="ECO:0007669"/>
    <property type="project" value="InterPro"/>
</dbReference>
<gene>
    <name evidence="4" type="ORF">EJ73_00500</name>
</gene>
<dbReference type="EMBL" id="QJJX01000004">
    <property type="protein sequence ID" value="PXX23905.1"/>
    <property type="molecule type" value="Genomic_DNA"/>
</dbReference>
<dbReference type="RefSeq" id="WP_110369986.1">
    <property type="nucleotide sequence ID" value="NZ_QJJX01000004.1"/>
</dbReference>
<dbReference type="Pfam" id="PF00933">
    <property type="entry name" value="Glyco_hydro_3"/>
    <property type="match status" value="1"/>
</dbReference>
<dbReference type="Pfam" id="PF01915">
    <property type="entry name" value="Glyco_hydro_3_C"/>
    <property type="match status" value="1"/>
</dbReference>
<feature type="chain" id="PRO_5016408248" evidence="2">
    <location>
        <begin position="29"/>
        <end position="1571"/>
    </location>
</feature>
<dbReference type="FunFam" id="3.40.50.1700:FF:000009">
    <property type="entry name" value="Periplasmic beta-glucosidase"/>
    <property type="match status" value="1"/>
</dbReference>
<dbReference type="PANTHER" id="PTHR12872:SF1">
    <property type="entry name" value="ALPHA-N-ACETYLGLUCOSAMINIDASE"/>
    <property type="match status" value="1"/>
</dbReference>
<dbReference type="SUPFAM" id="SSF49464">
    <property type="entry name" value="Carboxypeptidase regulatory domain-like"/>
    <property type="match status" value="1"/>
</dbReference>
<name>A0A318HZ68_9BACT</name>
<feature type="domain" description="Fibronectin type III-like" evidence="3">
    <location>
        <begin position="1384"/>
        <end position="1453"/>
    </location>
</feature>
<dbReference type="InterPro" id="IPR013783">
    <property type="entry name" value="Ig-like_fold"/>
</dbReference>
<dbReference type="PRINTS" id="PR00133">
    <property type="entry name" value="GLHYDRLASE3"/>
</dbReference>
<dbReference type="Pfam" id="PF05089">
    <property type="entry name" value="NAGLU"/>
    <property type="match status" value="1"/>
</dbReference>
<dbReference type="Gene3D" id="2.60.40.10">
    <property type="entry name" value="Immunoglobulins"/>
    <property type="match status" value="1"/>
</dbReference>
<dbReference type="InterPro" id="IPR007781">
    <property type="entry name" value="NAGLU"/>
</dbReference>
<accession>A0A318HZ68</accession>
<keyword evidence="5" id="KW-1185">Reference proteome</keyword>
<dbReference type="InterPro" id="IPR026891">
    <property type="entry name" value="Fn3-like"/>
</dbReference>
<dbReference type="InterPro" id="IPR024733">
    <property type="entry name" value="NAGLU_tim-barrel"/>
</dbReference>
<dbReference type="Gene3D" id="3.20.20.300">
    <property type="entry name" value="Glycoside hydrolase, family 3, N-terminal domain"/>
    <property type="match status" value="1"/>
</dbReference>
<dbReference type="SMART" id="SM01217">
    <property type="entry name" value="Fn3_like"/>
    <property type="match status" value="1"/>
</dbReference>
<dbReference type="InterPro" id="IPR001764">
    <property type="entry name" value="Glyco_hydro_3_N"/>
</dbReference>
<dbReference type="SUPFAM" id="SSF52279">
    <property type="entry name" value="Beta-D-glucan exohydrolase, C-terminal domain"/>
    <property type="match status" value="1"/>
</dbReference>
<evidence type="ECO:0000259" key="3">
    <source>
        <dbReference type="SMART" id="SM01217"/>
    </source>
</evidence>
<dbReference type="Gene3D" id="3.40.50.1700">
    <property type="entry name" value="Glycoside hydrolase family 3 C-terminal domain"/>
    <property type="match status" value="1"/>
</dbReference>
<evidence type="ECO:0000256" key="2">
    <source>
        <dbReference type="SAM" id="SignalP"/>
    </source>
</evidence>
<dbReference type="Pfam" id="PF14310">
    <property type="entry name" value="Fn3-like"/>
    <property type="match status" value="1"/>
</dbReference>
<feature type="signal peptide" evidence="2">
    <location>
        <begin position="1"/>
        <end position="28"/>
    </location>
</feature>
<evidence type="ECO:0000256" key="1">
    <source>
        <dbReference type="ARBA" id="ARBA00022801"/>
    </source>
</evidence>
<organism evidence="4 5">
    <name type="scientific">Hoylesella shahii DSM 15611 = JCM 12083</name>
    <dbReference type="NCBI Taxonomy" id="1122991"/>
    <lineage>
        <taxon>Bacteria</taxon>
        <taxon>Pseudomonadati</taxon>
        <taxon>Bacteroidota</taxon>
        <taxon>Bacteroidia</taxon>
        <taxon>Bacteroidales</taxon>
        <taxon>Prevotellaceae</taxon>
        <taxon>Hoylesella</taxon>
    </lineage>
</organism>
<sequence>MPHKLNQLRPRHFLLIVLLLLVANTLAAKEQATEFGGVRQLVARRFPFMVGKVVFLPLTNAKTEAFELQTQGKRLVVKATSPSAAAVALNHYLNYYCHISISRCGNNWPSHFSLVPLERAVRCTTPFKYRYALNYCTYNYSYAFYRWPDFEWEIDWMALNGVNLMLAPLGMEAVWSETLKTLGFDQKDVQRFIPGPAYTAWWLMGNLEGWGGPMSESLISMRLQQQKQMLKRMRELGIKPVVQGFPGIVPTFFKERFPQAHIIEQGKWGSFRRPSVLLPGNDGLFERVADAYYNSVKKLLGADFEFLGGDLFHEGGVTKGVDVASVAAQVQSQMLKHFPRAKWVLQGWNKNPSPQLLSALNKQHTLLVNLSGEIATSWESSNEFGGTPWLWGSVNHFGGKTDMGGQLPIVVTEPHRALARTSNNAMQGIGILPEGIGTNPVVYHMALQTAWHTKTPDVDSMLVQYIGARYGIVQPQLLAAWRIMLKSVYGEFAIKGEGTFESVFCARPSLRVTSVSTWGPKQMQYQPADLYRALGLFLKAAPTLKDSETYQYDLVDLARQALANYARTAYAHVVQAYEQRNAQQLQQVTQHFEHLIMLQDSLLLTNRHFLLGNWLKQATQYANNEADRQLCLRNAQTLITYWGPDDPTTKVHDYANKEWAGMLSTYYLERWQVFFRALNATVNTGDIPSIDFFEMEKRWANTPQLINIIPQGDAVQMAQRVLQTIVPPYLNASLDVETRLNDLLPRMTFDEKLAQTRHIHAKHYNDNGTVNLQKLRTNFTGGLSFGCFEAFPYSSQQYLAAVTTIQRQAMDSTRLGIPVIPVLEGIHGAVQDGCTIFPQAIAQGATFNPQLVERMARHVGRETQAIGARQILAPDLDLARELRWGRVEETFGEDRLLVAQMALAYAKGIQQEGCIPTLKHFVAHGTPQGGLNLASVKGGQRELLDVFVRPFAHVISRTLPGSVMNCYSAYDNEAITASPFFLRQLLRDSLHFRGYVYSDWGSIPMLRYFHHTAETEREAAKQAIEAGVDLEAGSDYYRTAKQMVDEGELDATLIDSAAANVLRTKLAAGLFEDARPDTLSWRKRIHTAAAVATARQMADESLVLLENPNALLPLDIKTLKRIAVVGPNANQVQFGDYSWTADNRYGITPLAGIRQYLQGKGIEIDYVKGCDYYSPKADSIKHALQLAAQADLTIAVVGTQSMLLARASQPSTSGEGYDLSELTLPGVQQQLIDSLVALGKPLVVVLVTGRPLITESFRQRVGALVVQWYGGEQAGLSLARMLFGEFSPSGRLPVSFPKSVGQLPVYYNALPTDKGYYNKKGTKEKPGRDYVFFDPYPAYPFGFGLSYTTFHYRALQLSHHTANEKDTVELRFVVRNNGKRRAMEVAQLYVRQLKSSVGTPVRQLYDFQKRNIDAAKEVVFTLRLPVAELYLHNRNMQRVVEPGRYELLVGASSADIRLRDTLNVIGLSSQKAIVNTPNTARQTSSNPQVNQSSTTKTIRVAGVVRNVQAFLLAGVKVKADGKTVQTNARGEYSLTARIGSTLQFILPGYRTETLMVKENGLFDVELTPETP</sequence>
<dbReference type="STRING" id="1122991.GCA_000613445_02175"/>
<dbReference type="InterPro" id="IPR024240">
    <property type="entry name" value="NAGLU_N"/>
</dbReference>
<dbReference type="InterPro" id="IPR008969">
    <property type="entry name" value="CarboxyPept-like_regulatory"/>
</dbReference>
<dbReference type="Gene3D" id="3.20.20.80">
    <property type="entry name" value="Glycosidases"/>
    <property type="match status" value="1"/>
</dbReference>
<dbReference type="Proteomes" id="UP000248314">
    <property type="component" value="Unassembled WGS sequence"/>
</dbReference>
<proteinExistence type="predicted"/>
<dbReference type="Pfam" id="PF12972">
    <property type="entry name" value="NAGLU_C"/>
    <property type="match status" value="1"/>
</dbReference>
<dbReference type="Pfam" id="PF12971">
    <property type="entry name" value="NAGLU_N"/>
    <property type="match status" value="1"/>
</dbReference>
<keyword evidence="2" id="KW-0732">Signal</keyword>
<dbReference type="SUPFAM" id="SSF51445">
    <property type="entry name" value="(Trans)glycosidases"/>
    <property type="match status" value="1"/>
</dbReference>
<dbReference type="InterPro" id="IPR017853">
    <property type="entry name" value="GH"/>
</dbReference>
<evidence type="ECO:0000313" key="4">
    <source>
        <dbReference type="EMBL" id="PXX23905.1"/>
    </source>
</evidence>
<dbReference type="InterPro" id="IPR002772">
    <property type="entry name" value="Glyco_hydro_3_C"/>
</dbReference>
<dbReference type="InterPro" id="IPR036881">
    <property type="entry name" value="Glyco_hydro_3_C_sf"/>
</dbReference>
<protein>
    <submittedName>
        <fullName evidence="4">Beta-glucosidase-like glycosyl hydrolase</fullName>
    </submittedName>
</protein>
<dbReference type="InterPro" id="IPR036962">
    <property type="entry name" value="Glyco_hydro_3_N_sf"/>
</dbReference>
<dbReference type="GO" id="GO:0005975">
    <property type="term" value="P:carbohydrate metabolic process"/>
    <property type="evidence" value="ECO:0007669"/>
    <property type="project" value="InterPro"/>
</dbReference>
<dbReference type="InterPro" id="IPR024732">
    <property type="entry name" value="NAGLU_C"/>
</dbReference>
<dbReference type="Gene3D" id="3.30.379.10">
    <property type="entry name" value="Chitobiase/beta-hexosaminidase domain 2-like"/>
    <property type="match status" value="1"/>
</dbReference>
<reference evidence="4 5" key="1">
    <citation type="submission" date="2018-05" db="EMBL/GenBank/DDBJ databases">
        <title>Genomic Encyclopedia of Type Strains, Phase I: the one thousand microbial genomes (KMG-I) project.</title>
        <authorList>
            <person name="Kyrpides N."/>
        </authorList>
    </citation>
    <scope>NUCLEOTIDE SEQUENCE [LARGE SCALE GENOMIC DNA]</scope>
    <source>
        <strain evidence="4 5">DSM 15611</strain>
    </source>
</reference>
<dbReference type="PANTHER" id="PTHR12872">
    <property type="entry name" value="ALPHA-N-ACETYLGLUCOSAMINIDASE"/>
    <property type="match status" value="1"/>
</dbReference>
<comment type="caution">
    <text evidence="4">The sequence shown here is derived from an EMBL/GenBank/DDBJ whole genome shotgun (WGS) entry which is preliminary data.</text>
</comment>
<dbReference type="Gene3D" id="1.20.120.670">
    <property type="entry name" value="N-acetyl-b-d-glucoasminidase"/>
    <property type="match status" value="1"/>
</dbReference>